<feature type="domain" description="PAC" evidence="9">
    <location>
        <begin position="99"/>
        <end position="151"/>
    </location>
</feature>
<dbReference type="InterPro" id="IPR000700">
    <property type="entry name" value="PAS-assoc_C"/>
</dbReference>
<dbReference type="AlphaFoldDB" id="A0A6G9AW31"/>
<dbReference type="PROSITE" id="PS50112">
    <property type="entry name" value="PAS"/>
    <property type="match status" value="1"/>
</dbReference>
<feature type="domain" description="PAC" evidence="9">
    <location>
        <begin position="228"/>
        <end position="281"/>
    </location>
</feature>
<dbReference type="CDD" id="cd00130">
    <property type="entry name" value="PAS"/>
    <property type="match status" value="2"/>
</dbReference>
<dbReference type="InterPro" id="IPR035965">
    <property type="entry name" value="PAS-like_dom_sf"/>
</dbReference>
<accession>A0A6G9AW31</accession>
<dbReference type="Proteomes" id="UP000501802">
    <property type="component" value="Chromosome"/>
</dbReference>
<feature type="domain" description="Histidine kinase" evidence="7">
    <location>
        <begin position="447"/>
        <end position="675"/>
    </location>
</feature>
<dbReference type="SMART" id="SM00388">
    <property type="entry name" value="HisKA"/>
    <property type="match status" value="1"/>
</dbReference>
<dbReference type="InterPro" id="IPR004358">
    <property type="entry name" value="Sig_transdc_His_kin-like_C"/>
</dbReference>
<dbReference type="PRINTS" id="PR00344">
    <property type="entry name" value="BCTRLSENSOR"/>
</dbReference>
<evidence type="ECO:0000256" key="5">
    <source>
        <dbReference type="ARBA" id="ARBA00022777"/>
    </source>
</evidence>
<keyword evidence="11" id="KW-1185">Reference proteome</keyword>
<dbReference type="Pfam" id="PF00512">
    <property type="entry name" value="HisKA"/>
    <property type="match status" value="1"/>
</dbReference>
<dbReference type="PANTHER" id="PTHR43304:SF1">
    <property type="entry name" value="PAC DOMAIN-CONTAINING PROTEIN"/>
    <property type="match status" value="1"/>
</dbReference>
<dbReference type="Pfam" id="PF08447">
    <property type="entry name" value="PAS_3"/>
    <property type="match status" value="2"/>
</dbReference>
<dbReference type="SUPFAM" id="SSF55874">
    <property type="entry name" value="ATPase domain of HSP90 chaperone/DNA topoisomerase II/histidine kinase"/>
    <property type="match status" value="1"/>
</dbReference>
<dbReference type="EMBL" id="CP050063">
    <property type="protein sequence ID" value="QIP16568.1"/>
    <property type="molecule type" value="Genomic_DNA"/>
</dbReference>
<dbReference type="SMART" id="SM00086">
    <property type="entry name" value="PAC"/>
    <property type="match status" value="2"/>
</dbReference>
<protein>
    <recommendedName>
        <fullName evidence="2">histidine kinase</fullName>
        <ecNumber evidence="2">2.7.13.3</ecNumber>
    </recommendedName>
</protein>
<dbReference type="SUPFAM" id="SSF47384">
    <property type="entry name" value="Homodimeric domain of signal transducing histidine kinase"/>
    <property type="match status" value="1"/>
</dbReference>
<dbReference type="InterPro" id="IPR005467">
    <property type="entry name" value="His_kinase_dom"/>
</dbReference>
<dbReference type="InterPro" id="IPR000014">
    <property type="entry name" value="PAS"/>
</dbReference>
<evidence type="ECO:0000256" key="3">
    <source>
        <dbReference type="ARBA" id="ARBA00022553"/>
    </source>
</evidence>
<dbReference type="PROSITE" id="PS50109">
    <property type="entry name" value="HIS_KIN"/>
    <property type="match status" value="1"/>
</dbReference>
<keyword evidence="5" id="KW-0418">Kinase</keyword>
<dbReference type="CDD" id="cd00082">
    <property type="entry name" value="HisKA"/>
    <property type="match status" value="1"/>
</dbReference>
<evidence type="ECO:0000313" key="10">
    <source>
        <dbReference type="EMBL" id="QIP16568.1"/>
    </source>
</evidence>
<evidence type="ECO:0000256" key="2">
    <source>
        <dbReference type="ARBA" id="ARBA00012438"/>
    </source>
</evidence>
<keyword evidence="4" id="KW-0808">Transferase</keyword>
<comment type="catalytic activity">
    <reaction evidence="1">
        <text>ATP + protein L-histidine = ADP + protein N-phospho-L-histidine.</text>
        <dbReference type="EC" id="2.7.13.3"/>
    </reaction>
</comment>
<feature type="coiled-coil region" evidence="6">
    <location>
        <begin position="417"/>
        <end position="447"/>
    </location>
</feature>
<evidence type="ECO:0000256" key="1">
    <source>
        <dbReference type="ARBA" id="ARBA00000085"/>
    </source>
</evidence>
<dbReference type="NCBIfam" id="TIGR00229">
    <property type="entry name" value="sensory_box"/>
    <property type="match status" value="1"/>
</dbReference>
<evidence type="ECO:0000259" key="9">
    <source>
        <dbReference type="PROSITE" id="PS50113"/>
    </source>
</evidence>
<organism evidence="10 11">
    <name type="scientific">Spirosoma aureum</name>
    <dbReference type="NCBI Taxonomy" id="2692134"/>
    <lineage>
        <taxon>Bacteria</taxon>
        <taxon>Pseudomonadati</taxon>
        <taxon>Bacteroidota</taxon>
        <taxon>Cytophagia</taxon>
        <taxon>Cytophagales</taxon>
        <taxon>Cytophagaceae</taxon>
        <taxon>Spirosoma</taxon>
    </lineage>
</organism>
<gene>
    <name evidence="10" type="ORF">G8759_29965</name>
</gene>
<dbReference type="InterPro" id="IPR036890">
    <property type="entry name" value="HATPase_C_sf"/>
</dbReference>
<dbReference type="InterPro" id="IPR001610">
    <property type="entry name" value="PAC"/>
</dbReference>
<dbReference type="RefSeq" id="WP_167216585.1">
    <property type="nucleotide sequence ID" value="NZ_CP050063.1"/>
</dbReference>
<evidence type="ECO:0000256" key="4">
    <source>
        <dbReference type="ARBA" id="ARBA00022679"/>
    </source>
</evidence>
<dbReference type="Gene3D" id="3.30.450.20">
    <property type="entry name" value="PAS domain"/>
    <property type="match status" value="3"/>
</dbReference>
<dbReference type="Pfam" id="PF02518">
    <property type="entry name" value="HATPase_c"/>
    <property type="match status" value="1"/>
</dbReference>
<evidence type="ECO:0000259" key="8">
    <source>
        <dbReference type="PROSITE" id="PS50112"/>
    </source>
</evidence>
<dbReference type="Gene3D" id="3.30.565.10">
    <property type="entry name" value="Histidine kinase-like ATPase, C-terminal domain"/>
    <property type="match status" value="1"/>
</dbReference>
<dbReference type="Gene3D" id="2.10.70.100">
    <property type="match status" value="2"/>
</dbReference>
<evidence type="ECO:0000259" key="7">
    <source>
        <dbReference type="PROSITE" id="PS50109"/>
    </source>
</evidence>
<dbReference type="SUPFAM" id="SSF55785">
    <property type="entry name" value="PYP-like sensor domain (PAS domain)"/>
    <property type="match status" value="3"/>
</dbReference>
<dbReference type="InterPro" id="IPR052162">
    <property type="entry name" value="Sensor_kinase/Photoreceptor"/>
</dbReference>
<keyword evidence="3" id="KW-0597">Phosphoprotein</keyword>
<name>A0A6G9AW31_9BACT</name>
<dbReference type="SMART" id="SM00387">
    <property type="entry name" value="HATPase_c"/>
    <property type="match status" value="1"/>
</dbReference>
<dbReference type="InterPro" id="IPR003661">
    <property type="entry name" value="HisK_dim/P_dom"/>
</dbReference>
<dbReference type="GO" id="GO:0000155">
    <property type="term" value="F:phosphorelay sensor kinase activity"/>
    <property type="evidence" value="ECO:0007669"/>
    <property type="project" value="InterPro"/>
</dbReference>
<dbReference type="PANTHER" id="PTHR43304">
    <property type="entry name" value="PHYTOCHROME-LIKE PROTEIN CPH1"/>
    <property type="match status" value="1"/>
</dbReference>
<proteinExistence type="predicted"/>
<keyword evidence="6" id="KW-0175">Coiled coil</keyword>
<dbReference type="EC" id="2.7.13.3" evidence="2"/>
<evidence type="ECO:0000313" key="11">
    <source>
        <dbReference type="Proteomes" id="UP000501802"/>
    </source>
</evidence>
<evidence type="ECO:0000256" key="6">
    <source>
        <dbReference type="SAM" id="Coils"/>
    </source>
</evidence>
<dbReference type="InterPro" id="IPR036097">
    <property type="entry name" value="HisK_dim/P_sf"/>
</dbReference>
<dbReference type="Gene3D" id="1.10.287.130">
    <property type="match status" value="1"/>
</dbReference>
<reference evidence="10 11" key="1">
    <citation type="submission" date="2020-03" db="EMBL/GenBank/DDBJ databases">
        <authorList>
            <person name="Kim M.K."/>
        </authorList>
    </citation>
    <scope>NUCLEOTIDE SEQUENCE [LARGE SCALE GENOMIC DNA]</scope>
    <source>
        <strain evidence="10 11">BT328</strain>
    </source>
</reference>
<dbReference type="KEGG" id="spib:G8759_29965"/>
<sequence length="682" mass="76771">MNQPVAAQPNPHPPEEHVLLRSYDQLQTALSIGLIATWFWDIGSDRVYGDSNLFELFGITDTPEANGLPLSTFTDNIHPDDRPHVTRLIDEAMHLDRSFEAEYRIVVDVLDPKWVLARGRLTYDITKRPVTFSGVLVDVTDRKRAEIRAQEVEGRLRLAIESAQLGTWNLNPLTGELVWSDRTKELFGLPPTAQIDYAVFLRGIHPDDRARTDEIVQAALKPGSNGRYDIEYRTVGIEDGRLRWIRANGQAFFNEQGLASRFTGTVIDITASKRTEEILQERVNEQTRDLEQQTHQLRTTLDASLNSIIAMTAMRDEAGMIIDFMMNTANEAVVKSNFMTPDQIIGRSLLTVFPGNRENGFYDLYVRVVETGRAEGSIQYYQDEFGLEGWFEVSAVKQGSDGVVVTFNNITDRKKAELAALQQAAELKEAVAELKRSNENLQQFAQIASHDLQEPLRRIQSFSDMLKSQFMDSLSDGETDLIRRIQKSARRMQMLIKDLLTYSQLTTQREPFLPISLTNVLTDVISDLEMTIAEKNAIIDTVPLPIILGSASRLRQLFQNLIANALKFAQSGQQPLLQIRFHPALTDGLPPKLQDQSGRTFWLITVADNGIGFDEKYKDRIFTPFQRLHDQTIYSGTGIGLAICQRVVESHGGAIDATSQPGRGSTFNVFLPVFESLPGKIQ</sequence>
<feature type="domain" description="PAS" evidence="8">
    <location>
        <begin position="152"/>
        <end position="223"/>
    </location>
</feature>
<dbReference type="InterPro" id="IPR003594">
    <property type="entry name" value="HATPase_dom"/>
</dbReference>
<dbReference type="SMART" id="SM00091">
    <property type="entry name" value="PAS"/>
    <property type="match status" value="3"/>
</dbReference>
<dbReference type="InterPro" id="IPR013655">
    <property type="entry name" value="PAS_fold_3"/>
</dbReference>
<dbReference type="PROSITE" id="PS50113">
    <property type="entry name" value="PAC"/>
    <property type="match status" value="2"/>
</dbReference>